<dbReference type="EMBL" id="KY322437">
    <property type="protein sequence ID" value="AUF82358.1"/>
    <property type="molecule type" value="Genomic_DNA"/>
</dbReference>
<dbReference type="Proteomes" id="UP000244773">
    <property type="component" value="Segment"/>
</dbReference>
<keyword evidence="2" id="KW-1185">Reference proteome</keyword>
<name>A0A2P0VN85_9VIRU</name>
<proteinExistence type="predicted"/>
<reference evidence="1" key="1">
    <citation type="journal article" date="2018" name="Virology">
        <title>A giant virus infecting green algae encodes key fermentation genes.</title>
        <authorList>
            <person name="Schvarcz C.R."/>
            <person name="Steward G.F."/>
        </authorList>
    </citation>
    <scope>NUCLEOTIDE SEQUENCE [LARGE SCALE GENOMIC DNA]</scope>
</reference>
<organism evidence="1">
    <name type="scientific">Tetraselmis virus 1</name>
    <dbReference type="NCBI Taxonomy" id="2060617"/>
    <lineage>
        <taxon>Viruses</taxon>
        <taxon>Varidnaviria</taxon>
        <taxon>Bamfordvirae</taxon>
        <taxon>Nucleocytoviricota</taxon>
        <taxon>Megaviricetes</taxon>
        <taxon>Imitervirales</taxon>
        <taxon>Allomimiviridae</taxon>
        <taxon>Oceanusvirus</taxon>
        <taxon>Oceanusvirus kaneohense</taxon>
    </lineage>
</organism>
<accession>A0A2P0VN85</accession>
<evidence type="ECO:0000313" key="1">
    <source>
        <dbReference type="EMBL" id="AUF82358.1"/>
    </source>
</evidence>
<evidence type="ECO:0000313" key="2">
    <source>
        <dbReference type="Proteomes" id="UP000244773"/>
    </source>
</evidence>
<sequence>MYSTLKNSKWVKRLCSVEKYDYILAKDVIYNGNNVSRQFKGFNTYNSYINCIIESNETQHLYEVIKHGTDTPVWFYADHDCKKSTAHKEWTNEEFTMEILKLYSNYFRISSNCIQISTSHRSDKHSVHVKIDIDLKKGALEAKEHAYNIYLLTYLFEPDLVPDMSVYSISNQQFRAIGSKKISCSEGKKLPWRLCSTFWKDHIIRRNPEDIRPLVVIDCLPVKVPTTWENSYEKTDSRELHELIRDVLENSGIGNNLGDRFNCRTCKIGDVKKSEERITFWINGSKKTGNSEVICPFANRVHTGNRLSFTIEKADQETGEGCIYINCPSKDCKGKYKRLLYNMGEFSRKRLRAS</sequence>
<gene>
    <name evidence="1" type="ORF">TetV_266</name>
</gene>
<protein>
    <submittedName>
        <fullName evidence="1">Uncharacterized protein</fullName>
    </submittedName>
</protein>